<dbReference type="AlphaFoldDB" id="A0A7D9J2V8"/>
<accession>A0A7D9J2V8</accession>
<evidence type="ECO:0000313" key="3">
    <source>
        <dbReference type="Proteomes" id="UP001152795"/>
    </source>
</evidence>
<dbReference type="Proteomes" id="UP001152795">
    <property type="component" value="Unassembled WGS sequence"/>
</dbReference>
<protein>
    <submittedName>
        <fullName evidence="2">Uncharacterized protein</fullName>
    </submittedName>
</protein>
<feature type="compositionally biased region" description="Pro residues" evidence="1">
    <location>
        <begin position="348"/>
        <end position="368"/>
    </location>
</feature>
<feature type="region of interest" description="Disordered" evidence="1">
    <location>
        <begin position="219"/>
        <end position="368"/>
    </location>
</feature>
<organism evidence="2 3">
    <name type="scientific">Paramuricea clavata</name>
    <name type="common">Red gorgonian</name>
    <name type="synonym">Violescent sea-whip</name>
    <dbReference type="NCBI Taxonomy" id="317549"/>
    <lineage>
        <taxon>Eukaryota</taxon>
        <taxon>Metazoa</taxon>
        <taxon>Cnidaria</taxon>
        <taxon>Anthozoa</taxon>
        <taxon>Octocorallia</taxon>
        <taxon>Malacalcyonacea</taxon>
        <taxon>Plexauridae</taxon>
        <taxon>Paramuricea</taxon>
    </lineage>
</organism>
<comment type="caution">
    <text evidence="2">The sequence shown here is derived from an EMBL/GenBank/DDBJ whole genome shotgun (WGS) entry which is preliminary data.</text>
</comment>
<feature type="compositionally biased region" description="Pro residues" evidence="1">
    <location>
        <begin position="326"/>
        <end position="340"/>
    </location>
</feature>
<feature type="compositionally biased region" description="Polar residues" evidence="1">
    <location>
        <begin position="249"/>
        <end position="264"/>
    </location>
</feature>
<dbReference type="EMBL" id="CACRXK020011058">
    <property type="protein sequence ID" value="CAB4020644.1"/>
    <property type="molecule type" value="Genomic_DNA"/>
</dbReference>
<evidence type="ECO:0000256" key="1">
    <source>
        <dbReference type="SAM" id="MobiDB-lite"/>
    </source>
</evidence>
<feature type="compositionally biased region" description="Polar residues" evidence="1">
    <location>
        <begin position="219"/>
        <end position="242"/>
    </location>
</feature>
<name>A0A7D9J2V8_PARCT</name>
<dbReference type="OrthoDB" id="10473615at2759"/>
<proteinExistence type="predicted"/>
<evidence type="ECO:0000313" key="2">
    <source>
        <dbReference type="EMBL" id="CAB4020644.1"/>
    </source>
</evidence>
<keyword evidence="3" id="KW-1185">Reference proteome</keyword>
<reference evidence="2" key="1">
    <citation type="submission" date="2020-04" db="EMBL/GenBank/DDBJ databases">
        <authorList>
            <person name="Alioto T."/>
            <person name="Alioto T."/>
            <person name="Gomez Garrido J."/>
        </authorList>
    </citation>
    <scope>NUCLEOTIDE SEQUENCE</scope>
    <source>
        <strain evidence="2">A484AB</strain>
    </source>
</reference>
<gene>
    <name evidence="2" type="ORF">PACLA_8A080547</name>
</gene>
<sequence length="368" mass="41554">MNVEDKKQERSKAKMAVTVAARRLIGAYNRDCEYDILKDSMFELEKVFDDFCVINEEYELIVSDEKYAEHRVVNGEDIMTYRDNVKRCYEEARSVFVSVKTTIEQKARQQSAGPVKVALKNDICRIHELITVVDESFKLENVNMAALQLDKNDLQSILNIICDNMAKLGSIETQEQVNLIQEEVDAIIRAVYNCIRKISLFLHEQQEFVKSLHIETATLPSETNTPPENINTVSPPEINTNIPPEDTETINTMSPPEINTNTPLRTLRPSTPCLPQEINTNTPLRTLRPSTPCLPPEINPNTPLRTLRPSTPCLPPEINTNTPLRPSTPTPPRISTPTPPLRTRIPLTPCPPQKPTPPLRPSAPLPPR</sequence>